<organism evidence="1 2">
    <name type="scientific">Halocaridina rubra</name>
    <name type="common">Hawaiian red shrimp</name>
    <dbReference type="NCBI Taxonomy" id="373956"/>
    <lineage>
        <taxon>Eukaryota</taxon>
        <taxon>Metazoa</taxon>
        <taxon>Ecdysozoa</taxon>
        <taxon>Arthropoda</taxon>
        <taxon>Crustacea</taxon>
        <taxon>Multicrustacea</taxon>
        <taxon>Malacostraca</taxon>
        <taxon>Eumalacostraca</taxon>
        <taxon>Eucarida</taxon>
        <taxon>Decapoda</taxon>
        <taxon>Pleocyemata</taxon>
        <taxon>Caridea</taxon>
        <taxon>Atyoidea</taxon>
        <taxon>Atyidae</taxon>
        <taxon>Halocaridina</taxon>
    </lineage>
</organism>
<dbReference type="Proteomes" id="UP001381693">
    <property type="component" value="Unassembled WGS sequence"/>
</dbReference>
<accession>A0AAN8XGQ5</accession>
<dbReference type="EMBL" id="JAXCGZ010002386">
    <property type="protein sequence ID" value="KAK7083967.1"/>
    <property type="molecule type" value="Genomic_DNA"/>
</dbReference>
<feature type="non-terminal residue" evidence="1">
    <location>
        <position position="61"/>
    </location>
</feature>
<name>A0AAN8XGQ5_HALRR</name>
<reference evidence="1 2" key="1">
    <citation type="submission" date="2023-11" db="EMBL/GenBank/DDBJ databases">
        <title>Halocaridina rubra genome assembly.</title>
        <authorList>
            <person name="Smith C."/>
        </authorList>
    </citation>
    <scope>NUCLEOTIDE SEQUENCE [LARGE SCALE GENOMIC DNA]</scope>
    <source>
        <strain evidence="1">EP-1</strain>
        <tissue evidence="1">Whole</tissue>
    </source>
</reference>
<keyword evidence="2" id="KW-1185">Reference proteome</keyword>
<comment type="caution">
    <text evidence="1">The sequence shown here is derived from an EMBL/GenBank/DDBJ whole genome shotgun (WGS) entry which is preliminary data.</text>
</comment>
<evidence type="ECO:0000313" key="2">
    <source>
        <dbReference type="Proteomes" id="UP001381693"/>
    </source>
</evidence>
<dbReference type="AlphaFoldDB" id="A0AAN8XGQ5"/>
<proteinExistence type="predicted"/>
<sequence>TGEQARSPQCLSHVQINGKGSWQGIHPAVKLYVDNGSKSPKAREIHRTLMKIGKDELKRMQ</sequence>
<gene>
    <name evidence="1" type="ORF">SK128_005327</name>
</gene>
<protein>
    <submittedName>
        <fullName evidence="1">Uncharacterized protein</fullName>
    </submittedName>
</protein>
<feature type="non-terminal residue" evidence="1">
    <location>
        <position position="1"/>
    </location>
</feature>
<evidence type="ECO:0000313" key="1">
    <source>
        <dbReference type="EMBL" id="KAK7083967.1"/>
    </source>
</evidence>